<dbReference type="Proteomes" id="UP000790347">
    <property type="component" value="Unassembled WGS sequence"/>
</dbReference>
<keyword evidence="2" id="KW-1185">Reference proteome</keyword>
<accession>A0A922I3C4</accession>
<gene>
    <name evidence="1" type="ORF">DERF_005384</name>
</gene>
<reference evidence="1" key="1">
    <citation type="submission" date="2013-05" db="EMBL/GenBank/DDBJ databases">
        <authorList>
            <person name="Yim A.K.Y."/>
            <person name="Chan T.F."/>
            <person name="Ji K.M."/>
            <person name="Liu X.Y."/>
            <person name="Zhou J.W."/>
            <person name="Li R.Q."/>
            <person name="Yang K.Y."/>
            <person name="Li J."/>
            <person name="Li M."/>
            <person name="Law P.T.W."/>
            <person name="Wu Y.L."/>
            <person name="Cai Z.L."/>
            <person name="Qin H."/>
            <person name="Bao Y."/>
            <person name="Leung R.K.K."/>
            <person name="Ng P.K.S."/>
            <person name="Zou J."/>
            <person name="Zhong X.J."/>
            <person name="Ran P.X."/>
            <person name="Zhong N.S."/>
            <person name="Liu Z.G."/>
            <person name="Tsui S.K.W."/>
        </authorList>
    </citation>
    <scope>NUCLEOTIDE SEQUENCE</scope>
    <source>
        <strain evidence="1">Derf</strain>
        <tissue evidence="1">Whole organism</tissue>
    </source>
</reference>
<organism evidence="1 2">
    <name type="scientific">Dermatophagoides farinae</name>
    <name type="common">American house dust mite</name>
    <dbReference type="NCBI Taxonomy" id="6954"/>
    <lineage>
        <taxon>Eukaryota</taxon>
        <taxon>Metazoa</taxon>
        <taxon>Ecdysozoa</taxon>
        <taxon>Arthropoda</taxon>
        <taxon>Chelicerata</taxon>
        <taxon>Arachnida</taxon>
        <taxon>Acari</taxon>
        <taxon>Acariformes</taxon>
        <taxon>Sarcoptiformes</taxon>
        <taxon>Astigmata</taxon>
        <taxon>Psoroptidia</taxon>
        <taxon>Analgoidea</taxon>
        <taxon>Pyroglyphidae</taxon>
        <taxon>Dermatophagoidinae</taxon>
        <taxon>Dermatophagoides</taxon>
    </lineage>
</organism>
<dbReference type="EMBL" id="ASGP02000002">
    <property type="protein sequence ID" value="KAH9521752.1"/>
    <property type="molecule type" value="Genomic_DNA"/>
</dbReference>
<comment type="caution">
    <text evidence="1">The sequence shown here is derived from an EMBL/GenBank/DDBJ whole genome shotgun (WGS) entry which is preliminary data.</text>
</comment>
<evidence type="ECO:0000313" key="1">
    <source>
        <dbReference type="EMBL" id="KAH9521752.1"/>
    </source>
</evidence>
<proteinExistence type="predicted"/>
<protein>
    <submittedName>
        <fullName evidence="1">Uncharacterized protein</fullName>
    </submittedName>
</protein>
<feature type="non-terminal residue" evidence="1">
    <location>
        <position position="227"/>
    </location>
</feature>
<sequence>LRPNLFYFCRPYSPQKPLNSTVTYDDEEEDEEEEKKSNLNFEFFVSFGEKKKYSSTTLVDSDNNQTEFKRSMGQNMGNSKLTSTAAERAKPIIADIFTTILAASSKLSQANIRRFDDAINAFASSTNKPCKRTTIGIFSFNVCAAAIIPSAITSQRIIPPNILTRIACTLESDEIIRNASFTCCAVAPPPTSKKLAGLPPCNLIMSIVAIAKPAPLTKQPISPSNEI</sequence>
<name>A0A922I3C4_DERFA</name>
<dbReference type="AlphaFoldDB" id="A0A922I3C4"/>
<reference evidence="1" key="2">
    <citation type="journal article" date="2022" name="Res Sq">
        <title>Comparative Genomics Reveals Insights into the Divergent Evolution of Astigmatic Mites and Household Pest Adaptations.</title>
        <authorList>
            <person name="Xiong Q."/>
            <person name="Wan A.T.-Y."/>
            <person name="Liu X.-Y."/>
            <person name="Fung C.S.-H."/>
            <person name="Xiao X."/>
            <person name="Malainual N."/>
            <person name="Hou J."/>
            <person name="Wang L."/>
            <person name="Wang M."/>
            <person name="Yang K."/>
            <person name="Cui Y."/>
            <person name="Leung E."/>
            <person name="Nong W."/>
            <person name="Shin S.-K."/>
            <person name="Au S."/>
            <person name="Jeong K.Y."/>
            <person name="Chew F.T."/>
            <person name="Hui J."/>
            <person name="Leung T.F."/>
            <person name="Tungtrongchitr A."/>
            <person name="Zhong N."/>
            <person name="Liu Z."/>
            <person name="Tsui S."/>
        </authorList>
    </citation>
    <scope>NUCLEOTIDE SEQUENCE</scope>
    <source>
        <strain evidence="1">Derf</strain>
        <tissue evidence="1">Whole organism</tissue>
    </source>
</reference>
<evidence type="ECO:0000313" key="2">
    <source>
        <dbReference type="Proteomes" id="UP000790347"/>
    </source>
</evidence>